<dbReference type="Proteomes" id="UP000824120">
    <property type="component" value="Chromosome 4"/>
</dbReference>
<dbReference type="EMBL" id="JACXVP010000004">
    <property type="protein sequence ID" value="KAG5611038.1"/>
    <property type="molecule type" value="Genomic_DNA"/>
</dbReference>
<gene>
    <name evidence="2" type="ORF">H5410_022319</name>
</gene>
<feature type="non-terminal residue" evidence="2">
    <location>
        <position position="1"/>
    </location>
</feature>
<organism evidence="2 3">
    <name type="scientific">Solanum commersonii</name>
    <name type="common">Commerson's wild potato</name>
    <name type="synonym">Commerson's nightshade</name>
    <dbReference type="NCBI Taxonomy" id="4109"/>
    <lineage>
        <taxon>Eukaryota</taxon>
        <taxon>Viridiplantae</taxon>
        <taxon>Streptophyta</taxon>
        <taxon>Embryophyta</taxon>
        <taxon>Tracheophyta</taxon>
        <taxon>Spermatophyta</taxon>
        <taxon>Magnoliopsida</taxon>
        <taxon>eudicotyledons</taxon>
        <taxon>Gunneridae</taxon>
        <taxon>Pentapetalae</taxon>
        <taxon>asterids</taxon>
        <taxon>lamiids</taxon>
        <taxon>Solanales</taxon>
        <taxon>Solanaceae</taxon>
        <taxon>Solanoideae</taxon>
        <taxon>Solaneae</taxon>
        <taxon>Solanum</taxon>
    </lineage>
</organism>
<comment type="caution">
    <text evidence="2">The sequence shown here is derived from an EMBL/GenBank/DDBJ whole genome shotgun (WGS) entry which is preliminary data.</text>
</comment>
<evidence type="ECO:0000313" key="3">
    <source>
        <dbReference type="Proteomes" id="UP000824120"/>
    </source>
</evidence>
<dbReference type="AlphaFoldDB" id="A0A9J5ZJ45"/>
<feature type="region of interest" description="Disordered" evidence="1">
    <location>
        <begin position="1"/>
        <end position="21"/>
    </location>
</feature>
<name>A0A9J5ZJ45_SOLCO</name>
<protein>
    <submittedName>
        <fullName evidence="2">Uncharacterized protein</fullName>
    </submittedName>
</protein>
<keyword evidence="3" id="KW-1185">Reference proteome</keyword>
<accession>A0A9J5ZJ45</accession>
<reference evidence="2 3" key="1">
    <citation type="submission" date="2020-09" db="EMBL/GenBank/DDBJ databases">
        <title>De no assembly of potato wild relative species, Solanum commersonii.</title>
        <authorList>
            <person name="Cho K."/>
        </authorList>
    </citation>
    <scope>NUCLEOTIDE SEQUENCE [LARGE SCALE GENOMIC DNA]</scope>
    <source>
        <strain evidence="2">LZ3.2</strain>
        <tissue evidence="2">Leaf</tissue>
    </source>
</reference>
<evidence type="ECO:0000256" key="1">
    <source>
        <dbReference type="SAM" id="MobiDB-lite"/>
    </source>
</evidence>
<proteinExistence type="predicted"/>
<sequence>KPIEKPQKSPRLGEGTSNDDVHVSNFNILTQPLPPPPPPSPCLKLLKIRRIFKIRRRMVTPANQKGKKRKEKIVETLSDFDFDFVTEIKKKKKANADTIYI</sequence>
<evidence type="ECO:0000313" key="2">
    <source>
        <dbReference type="EMBL" id="KAG5611038.1"/>
    </source>
</evidence>